<feature type="compositionally biased region" description="Low complexity" evidence="2">
    <location>
        <begin position="501"/>
        <end position="519"/>
    </location>
</feature>
<feature type="domain" description="PH" evidence="3">
    <location>
        <begin position="356"/>
        <end position="465"/>
    </location>
</feature>
<organism evidence="4 5">
    <name type="scientific">Humicola insolens</name>
    <name type="common">Soft-rot fungus</name>
    <dbReference type="NCBI Taxonomy" id="85995"/>
    <lineage>
        <taxon>Eukaryota</taxon>
        <taxon>Fungi</taxon>
        <taxon>Dikarya</taxon>
        <taxon>Ascomycota</taxon>
        <taxon>Pezizomycotina</taxon>
        <taxon>Sordariomycetes</taxon>
        <taxon>Sordariomycetidae</taxon>
        <taxon>Sordariales</taxon>
        <taxon>Chaetomiaceae</taxon>
        <taxon>Mycothermus</taxon>
    </lineage>
</organism>
<sequence length="562" mass="60526">MKRFTSLRKDKQEKRKSADLTTTAPATTAATTAAPAAAPAATTPAPAPAATAAAIPPIPEETAPARNETGFTSLASDEAVPEQDPSSTAELLEQRLHAWKHAVEYLEEYVEAVEKIHKSQAKDYEKVLKTISKPLKYGQHFDQSLGGIAGFFENMRVNTQALINTNLETEKNIKGTALPIIERLHKEIKHKAKEIAHGAEKGAKEVEKARNTTQKHIELLGQHTASFESAGGKITAQEDPYVISRGVLHRLNKQVLEENNHHNDLVAVQTNFEIFEKHIIEVLHEAMETFTNLTGGQAAKVQALHADMLSAAQRIPPEFEWNAFVKRSADILADPAASPRTVEAIQFPNMAHPSTKPLIEGTLERKSRNKLSFGYSTGYYVVTPAKFLHEFKDDDNVRQDPVPELSIYLPEAVLTTPHDGKFSVKGKDRSGHFSSKLAGTSELNFKAHSPAEAQKWFDVIRKVTGAAGAVETAAPASEPASPVAAVPATEEKPKPVEEKPAAAAAAEPQPQETGVTPAPAEKKAETAAETAPAPAPAAVDQKVHVDAPAAAATTEKAAEAKA</sequence>
<name>A0ABR3VJI0_HUMIN</name>
<dbReference type="Pfam" id="PF20400">
    <property type="entry name" value="BAR_4"/>
    <property type="match status" value="1"/>
</dbReference>
<dbReference type="PANTHER" id="PTHR31941">
    <property type="entry name" value="CYTOSKELETAL SIGNALING PROTEIN SLM1"/>
    <property type="match status" value="1"/>
</dbReference>
<accession>A0ABR3VJI0</accession>
<gene>
    <name evidence="4" type="ORF">VTJ49DRAFT_6767</name>
</gene>
<evidence type="ECO:0000256" key="2">
    <source>
        <dbReference type="SAM" id="MobiDB-lite"/>
    </source>
</evidence>
<dbReference type="PANTHER" id="PTHR31941:SF1">
    <property type="entry name" value="CYTOSKELETAL SIGNALING PROTEIN SLM1"/>
    <property type="match status" value="1"/>
</dbReference>
<feature type="compositionally biased region" description="Low complexity" evidence="2">
    <location>
        <begin position="472"/>
        <end position="488"/>
    </location>
</feature>
<dbReference type="InterPro" id="IPR046869">
    <property type="entry name" value="SLM1/RGC1-like_PH"/>
</dbReference>
<feature type="region of interest" description="Disordered" evidence="2">
    <location>
        <begin position="1"/>
        <end position="65"/>
    </location>
</feature>
<comment type="caution">
    <text evidence="4">The sequence shown here is derived from an EMBL/GenBank/DDBJ whole genome shotgun (WGS) entry which is preliminary data.</text>
</comment>
<dbReference type="Gene3D" id="1.20.1270.60">
    <property type="entry name" value="Arfaptin homology (AH) domain/BAR domain"/>
    <property type="match status" value="1"/>
</dbReference>
<evidence type="ECO:0000313" key="4">
    <source>
        <dbReference type="EMBL" id="KAL1841661.1"/>
    </source>
</evidence>
<dbReference type="SUPFAM" id="SSF50729">
    <property type="entry name" value="PH domain-like"/>
    <property type="match status" value="1"/>
</dbReference>
<feature type="compositionally biased region" description="Low complexity" evidence="2">
    <location>
        <begin position="527"/>
        <end position="538"/>
    </location>
</feature>
<dbReference type="InterPro" id="IPR011993">
    <property type="entry name" value="PH-like_dom_sf"/>
</dbReference>
<protein>
    <recommendedName>
        <fullName evidence="3">PH domain-containing protein</fullName>
    </recommendedName>
</protein>
<proteinExistence type="predicted"/>
<evidence type="ECO:0000313" key="5">
    <source>
        <dbReference type="Proteomes" id="UP001583172"/>
    </source>
</evidence>
<dbReference type="SMART" id="SM00233">
    <property type="entry name" value="PH"/>
    <property type="match status" value="1"/>
</dbReference>
<feature type="compositionally biased region" description="Basic and acidic residues" evidence="2">
    <location>
        <begin position="489"/>
        <end position="500"/>
    </location>
</feature>
<keyword evidence="1" id="KW-0597">Phosphoprotein</keyword>
<dbReference type="Proteomes" id="UP001583172">
    <property type="component" value="Unassembled WGS sequence"/>
</dbReference>
<dbReference type="PROSITE" id="PS50003">
    <property type="entry name" value="PH_DOMAIN"/>
    <property type="match status" value="1"/>
</dbReference>
<evidence type="ECO:0000259" key="3">
    <source>
        <dbReference type="PROSITE" id="PS50003"/>
    </source>
</evidence>
<reference evidence="4 5" key="1">
    <citation type="journal article" date="2024" name="Commun. Biol.">
        <title>Comparative genomic analysis of thermophilic fungi reveals convergent evolutionary adaptations and gene losses.</title>
        <authorList>
            <person name="Steindorff A.S."/>
            <person name="Aguilar-Pontes M.V."/>
            <person name="Robinson A.J."/>
            <person name="Andreopoulos B."/>
            <person name="LaButti K."/>
            <person name="Kuo A."/>
            <person name="Mondo S."/>
            <person name="Riley R."/>
            <person name="Otillar R."/>
            <person name="Haridas S."/>
            <person name="Lipzen A."/>
            <person name="Grimwood J."/>
            <person name="Schmutz J."/>
            <person name="Clum A."/>
            <person name="Reid I.D."/>
            <person name="Moisan M.C."/>
            <person name="Butler G."/>
            <person name="Nguyen T.T.M."/>
            <person name="Dewar K."/>
            <person name="Conant G."/>
            <person name="Drula E."/>
            <person name="Henrissat B."/>
            <person name="Hansel C."/>
            <person name="Singer S."/>
            <person name="Hutchinson M.I."/>
            <person name="de Vries R.P."/>
            <person name="Natvig D.O."/>
            <person name="Powell A.J."/>
            <person name="Tsang A."/>
            <person name="Grigoriev I.V."/>
        </authorList>
    </citation>
    <scope>NUCLEOTIDE SEQUENCE [LARGE SCALE GENOMIC DNA]</scope>
    <source>
        <strain evidence="4 5">CBS 620.91</strain>
    </source>
</reference>
<dbReference type="SUPFAM" id="SSF103657">
    <property type="entry name" value="BAR/IMD domain-like"/>
    <property type="match status" value="1"/>
</dbReference>
<dbReference type="InterPro" id="IPR001849">
    <property type="entry name" value="PH_domain"/>
</dbReference>
<feature type="compositionally biased region" description="Basic and acidic residues" evidence="2">
    <location>
        <begin position="7"/>
        <end position="18"/>
    </location>
</feature>
<dbReference type="EMBL" id="JAZGSY010000068">
    <property type="protein sequence ID" value="KAL1841661.1"/>
    <property type="molecule type" value="Genomic_DNA"/>
</dbReference>
<keyword evidence="5" id="KW-1185">Reference proteome</keyword>
<dbReference type="Gene3D" id="2.30.29.30">
    <property type="entry name" value="Pleckstrin-homology domain (PH domain)/Phosphotyrosine-binding domain (PTB)"/>
    <property type="match status" value="1"/>
</dbReference>
<dbReference type="InterPro" id="IPR046868">
    <property type="entry name" value="BAR_4"/>
</dbReference>
<dbReference type="InterPro" id="IPR027267">
    <property type="entry name" value="AH/BAR_dom_sf"/>
</dbReference>
<feature type="region of interest" description="Disordered" evidence="2">
    <location>
        <begin position="472"/>
        <end position="562"/>
    </location>
</feature>
<dbReference type="Pfam" id="PF20399">
    <property type="entry name" value="PH_20"/>
    <property type="match status" value="1"/>
</dbReference>
<feature type="compositionally biased region" description="Low complexity" evidence="2">
    <location>
        <begin position="21"/>
        <end position="65"/>
    </location>
</feature>
<evidence type="ECO:0000256" key="1">
    <source>
        <dbReference type="ARBA" id="ARBA00022553"/>
    </source>
</evidence>